<evidence type="ECO:0000259" key="2">
    <source>
        <dbReference type="Pfam" id="PF18288"/>
    </source>
</evidence>
<dbReference type="PANTHER" id="PTHR43211:SF1">
    <property type="entry name" value="BLL6422 PROTEIN"/>
    <property type="match status" value="1"/>
</dbReference>
<dbReference type="InterPro" id="IPR041072">
    <property type="entry name" value="FAA_hydro_N"/>
</dbReference>
<organism evidence="3">
    <name type="scientific">hydrothermal vent metagenome</name>
    <dbReference type="NCBI Taxonomy" id="652676"/>
    <lineage>
        <taxon>unclassified sequences</taxon>
        <taxon>metagenomes</taxon>
        <taxon>ecological metagenomes</taxon>
    </lineage>
</organism>
<reference evidence="3" key="1">
    <citation type="submission" date="2018-06" db="EMBL/GenBank/DDBJ databases">
        <authorList>
            <person name="Zhirakovskaya E."/>
        </authorList>
    </citation>
    <scope>NUCLEOTIDE SEQUENCE</scope>
</reference>
<feature type="domain" description="Fumarylacetoacetase-like C-terminal" evidence="1">
    <location>
        <begin position="81"/>
        <end position="322"/>
    </location>
</feature>
<keyword evidence="3" id="KW-0378">Hydrolase</keyword>
<dbReference type="EC" id="3.7.1.2" evidence="3"/>
<dbReference type="InterPro" id="IPR036663">
    <property type="entry name" value="Fumarylacetoacetase_C_sf"/>
</dbReference>
<gene>
    <name evidence="3" type="ORF">MNBD_GAMMA16-464</name>
</gene>
<sequence>MKLASLKTGGRDGSLIVVARDLKSYRVVPDIAPSLQSVLERWDDVFEQLNEIYIQLNEGTTGKTLMVSELASPLPRAYQWLDGSAYLSHVQRVRKARGAEMPESFLTDPLMYQGGSDYFLSPTDDIVLSNVEWGLDFESEVAVITDDVPIGTQSQNAEPHIKLLMLVNDISLRGLIPNELGKGFGFIHGKPPTAFSPVAVTPDEVSAHWQECKLNLSLQTHYNEVSFGHPDAGVDMQFSFAELIQHAAKSRPLTAGTIIGSGTVSNNDESRGCSCLVEKRVLEVVKEGKATTPFMKVGDSIRIDMVDALGHSVFGAIEQRVVEGRS</sequence>
<dbReference type="Pfam" id="PF01557">
    <property type="entry name" value="FAA_hydrolase"/>
    <property type="match status" value="1"/>
</dbReference>
<dbReference type="InterPro" id="IPR011234">
    <property type="entry name" value="Fumarylacetoacetase-like_C"/>
</dbReference>
<dbReference type="Pfam" id="PF18288">
    <property type="entry name" value="FAA_hydro_N_2"/>
    <property type="match status" value="1"/>
</dbReference>
<dbReference type="SUPFAM" id="SSF56529">
    <property type="entry name" value="FAH"/>
    <property type="match status" value="1"/>
</dbReference>
<evidence type="ECO:0000313" key="3">
    <source>
        <dbReference type="EMBL" id="VAW83177.1"/>
    </source>
</evidence>
<name>A0A3B0Z6S4_9ZZZZ</name>
<dbReference type="EMBL" id="UOFO01000002">
    <property type="protein sequence ID" value="VAW83177.1"/>
    <property type="molecule type" value="Genomic_DNA"/>
</dbReference>
<protein>
    <submittedName>
        <fullName evidence="3">Fumarylacetoacetase</fullName>
        <ecNumber evidence="3">3.7.1.2</ecNumber>
    </submittedName>
</protein>
<dbReference type="Gene3D" id="3.90.850.10">
    <property type="entry name" value="Fumarylacetoacetase-like, C-terminal domain"/>
    <property type="match status" value="1"/>
</dbReference>
<accession>A0A3B0Z6S4</accession>
<dbReference type="AlphaFoldDB" id="A0A3B0Z6S4"/>
<evidence type="ECO:0000259" key="1">
    <source>
        <dbReference type="Pfam" id="PF01557"/>
    </source>
</evidence>
<dbReference type="GO" id="GO:0004334">
    <property type="term" value="F:fumarylacetoacetase activity"/>
    <property type="evidence" value="ECO:0007669"/>
    <property type="project" value="UniProtKB-EC"/>
</dbReference>
<proteinExistence type="predicted"/>
<feature type="domain" description="Fumarylacetoacetase N-terminal" evidence="2">
    <location>
        <begin position="1"/>
        <end position="76"/>
    </location>
</feature>
<dbReference type="PANTHER" id="PTHR43211">
    <property type="entry name" value="FUMARYLACETOACETATE HYDROLASE"/>
    <property type="match status" value="1"/>
</dbReference>